<dbReference type="GO" id="GO:0008270">
    <property type="term" value="F:zinc ion binding"/>
    <property type="evidence" value="ECO:0007669"/>
    <property type="project" value="InterPro"/>
</dbReference>
<dbReference type="RefSeq" id="WP_138193612.1">
    <property type="nucleotide sequence ID" value="NZ_VCIW01000004.1"/>
</dbReference>
<evidence type="ECO:0000256" key="2">
    <source>
        <dbReference type="ARBA" id="ARBA00022833"/>
    </source>
</evidence>
<keyword evidence="1 4" id="KW-0479">Metal-binding</keyword>
<dbReference type="PANTHER" id="PTHR43401">
    <property type="entry name" value="L-THREONINE 3-DEHYDROGENASE"/>
    <property type="match status" value="1"/>
</dbReference>
<gene>
    <name evidence="6" type="ORF">FE782_08265</name>
</gene>
<sequence length="328" mass="35438">MDTMRASVIAGPRKSEVVAVPIPDIGEEEVLIRVTACGVCASELHPWMEGAGWLEASGRRPIFGHEPVGIVEKVGSRVPGFRPGDRVTGLIQNAFAHYAKADYRKLVRVPEGLDDLEALGEPLSCLMSGADRTPVGLGQDVAVVGAGFMGLGFLQLMRLKGAGKIVAVDMREESLAAARRFGADEAYTPQEVPAEYKVTAWSHMDEGIKGIDVAVEASGTQGGLQLAGDMTAVHGALSVVGYHQGHGGMRSVNMELWNWKAITVVNAHERRSEVHMKQMEAGLRLIRNGLFNMRDLITHEFTLEQVDQAYEAIASKPAGFIKSVIRID</sequence>
<reference evidence="6 7" key="1">
    <citation type="submission" date="2019-05" db="EMBL/GenBank/DDBJ databases">
        <authorList>
            <person name="Narsing Rao M.P."/>
            <person name="Li W.J."/>
        </authorList>
    </citation>
    <scope>NUCLEOTIDE SEQUENCE [LARGE SCALE GENOMIC DNA]</scope>
    <source>
        <strain evidence="6 7">SYSU_K30003</strain>
    </source>
</reference>
<evidence type="ECO:0000313" key="6">
    <source>
        <dbReference type="EMBL" id="TLS52621.1"/>
    </source>
</evidence>
<dbReference type="InterPro" id="IPR050129">
    <property type="entry name" value="Zn_alcohol_dh"/>
</dbReference>
<dbReference type="GO" id="GO:0016491">
    <property type="term" value="F:oxidoreductase activity"/>
    <property type="evidence" value="ECO:0007669"/>
    <property type="project" value="UniProtKB-KW"/>
</dbReference>
<dbReference type="Pfam" id="PF00107">
    <property type="entry name" value="ADH_zinc_N"/>
    <property type="match status" value="1"/>
</dbReference>
<dbReference type="InterPro" id="IPR036291">
    <property type="entry name" value="NAD(P)-bd_dom_sf"/>
</dbReference>
<keyword evidence="2 4" id="KW-0862">Zinc</keyword>
<dbReference type="AlphaFoldDB" id="A0A5R9GA50"/>
<dbReference type="InterPro" id="IPR002328">
    <property type="entry name" value="ADH_Zn_CS"/>
</dbReference>
<evidence type="ECO:0000256" key="4">
    <source>
        <dbReference type="RuleBase" id="RU361277"/>
    </source>
</evidence>
<dbReference type="InterPro" id="IPR020843">
    <property type="entry name" value="ER"/>
</dbReference>
<dbReference type="Gene3D" id="3.90.180.10">
    <property type="entry name" value="Medium-chain alcohol dehydrogenases, catalytic domain"/>
    <property type="match status" value="2"/>
</dbReference>
<comment type="similarity">
    <text evidence="4">Belongs to the zinc-containing alcohol dehydrogenase family.</text>
</comment>
<dbReference type="InterPro" id="IPR011032">
    <property type="entry name" value="GroES-like_sf"/>
</dbReference>
<comment type="cofactor">
    <cofactor evidence="4">
        <name>Zn(2+)</name>
        <dbReference type="ChEBI" id="CHEBI:29105"/>
    </cofactor>
</comment>
<dbReference type="SUPFAM" id="SSF50129">
    <property type="entry name" value="GroES-like"/>
    <property type="match status" value="1"/>
</dbReference>
<dbReference type="PROSITE" id="PS00059">
    <property type="entry name" value="ADH_ZINC"/>
    <property type="match status" value="1"/>
</dbReference>
<evidence type="ECO:0000259" key="5">
    <source>
        <dbReference type="SMART" id="SM00829"/>
    </source>
</evidence>
<comment type="caution">
    <text evidence="6">The sequence shown here is derived from an EMBL/GenBank/DDBJ whole genome shotgun (WGS) entry which is preliminary data.</text>
</comment>
<protein>
    <submittedName>
        <fullName evidence="6">Zinc-binding dehydrogenase</fullName>
    </submittedName>
</protein>
<dbReference type="OrthoDB" id="9770238at2"/>
<evidence type="ECO:0000256" key="1">
    <source>
        <dbReference type="ARBA" id="ARBA00022723"/>
    </source>
</evidence>
<keyword evidence="3" id="KW-0560">Oxidoreductase</keyword>
<dbReference type="SUPFAM" id="SSF51735">
    <property type="entry name" value="NAD(P)-binding Rossmann-fold domains"/>
    <property type="match status" value="1"/>
</dbReference>
<organism evidence="6 7">
    <name type="scientific">Paenibacillus antri</name>
    <dbReference type="NCBI Taxonomy" id="2582848"/>
    <lineage>
        <taxon>Bacteria</taxon>
        <taxon>Bacillati</taxon>
        <taxon>Bacillota</taxon>
        <taxon>Bacilli</taxon>
        <taxon>Bacillales</taxon>
        <taxon>Paenibacillaceae</taxon>
        <taxon>Paenibacillus</taxon>
    </lineage>
</organism>
<dbReference type="SMART" id="SM00829">
    <property type="entry name" value="PKS_ER"/>
    <property type="match status" value="1"/>
</dbReference>
<feature type="domain" description="Enoyl reductase (ER)" evidence="5">
    <location>
        <begin position="7"/>
        <end position="325"/>
    </location>
</feature>
<accession>A0A5R9GA50</accession>
<evidence type="ECO:0000256" key="3">
    <source>
        <dbReference type="ARBA" id="ARBA00023002"/>
    </source>
</evidence>
<name>A0A5R9GA50_9BACL</name>
<evidence type="ECO:0000313" key="7">
    <source>
        <dbReference type="Proteomes" id="UP000309676"/>
    </source>
</evidence>
<dbReference type="InterPro" id="IPR013154">
    <property type="entry name" value="ADH-like_N"/>
</dbReference>
<keyword evidence="7" id="KW-1185">Reference proteome</keyword>
<proteinExistence type="inferred from homology"/>
<dbReference type="Gene3D" id="3.40.50.720">
    <property type="entry name" value="NAD(P)-binding Rossmann-like Domain"/>
    <property type="match status" value="1"/>
</dbReference>
<dbReference type="InterPro" id="IPR013149">
    <property type="entry name" value="ADH-like_C"/>
</dbReference>
<dbReference type="Proteomes" id="UP000309676">
    <property type="component" value="Unassembled WGS sequence"/>
</dbReference>
<dbReference type="Pfam" id="PF08240">
    <property type="entry name" value="ADH_N"/>
    <property type="match status" value="1"/>
</dbReference>
<dbReference type="EMBL" id="VCIW01000004">
    <property type="protein sequence ID" value="TLS52621.1"/>
    <property type="molecule type" value="Genomic_DNA"/>
</dbReference>
<dbReference type="PANTHER" id="PTHR43401:SF2">
    <property type="entry name" value="L-THREONINE 3-DEHYDROGENASE"/>
    <property type="match status" value="1"/>
</dbReference>